<accession>A0AAV4TJZ2</accession>
<evidence type="ECO:0000313" key="2">
    <source>
        <dbReference type="Proteomes" id="UP001054945"/>
    </source>
</evidence>
<gene>
    <name evidence="1" type="primary">CCND3</name>
    <name evidence="1" type="ORF">CEXT_418301</name>
</gene>
<protein>
    <submittedName>
        <fullName evidence="1">Uncharacterized protein</fullName>
    </submittedName>
</protein>
<name>A0AAV4TJZ2_CAEEX</name>
<sequence>MDFSMLWCGEMVSSVSRDDPILNGDPRVLQQLIKVERMNGRVLGISTLGVTFKEAQEEVQPYMRELWQSG</sequence>
<organism evidence="1 2">
    <name type="scientific">Caerostris extrusa</name>
    <name type="common">Bark spider</name>
    <name type="synonym">Caerostris bankana</name>
    <dbReference type="NCBI Taxonomy" id="172846"/>
    <lineage>
        <taxon>Eukaryota</taxon>
        <taxon>Metazoa</taxon>
        <taxon>Ecdysozoa</taxon>
        <taxon>Arthropoda</taxon>
        <taxon>Chelicerata</taxon>
        <taxon>Arachnida</taxon>
        <taxon>Araneae</taxon>
        <taxon>Araneomorphae</taxon>
        <taxon>Entelegynae</taxon>
        <taxon>Araneoidea</taxon>
        <taxon>Araneidae</taxon>
        <taxon>Caerostris</taxon>
    </lineage>
</organism>
<reference evidence="1 2" key="1">
    <citation type="submission" date="2021-06" db="EMBL/GenBank/DDBJ databases">
        <title>Caerostris extrusa draft genome.</title>
        <authorList>
            <person name="Kono N."/>
            <person name="Arakawa K."/>
        </authorList>
    </citation>
    <scope>NUCLEOTIDE SEQUENCE [LARGE SCALE GENOMIC DNA]</scope>
</reference>
<dbReference type="EMBL" id="BPLR01011125">
    <property type="protein sequence ID" value="GIY44313.1"/>
    <property type="molecule type" value="Genomic_DNA"/>
</dbReference>
<keyword evidence="2" id="KW-1185">Reference proteome</keyword>
<evidence type="ECO:0000313" key="1">
    <source>
        <dbReference type="EMBL" id="GIY44313.1"/>
    </source>
</evidence>
<proteinExistence type="predicted"/>
<dbReference type="AlphaFoldDB" id="A0AAV4TJZ2"/>
<dbReference type="Proteomes" id="UP001054945">
    <property type="component" value="Unassembled WGS sequence"/>
</dbReference>
<comment type="caution">
    <text evidence="1">The sequence shown here is derived from an EMBL/GenBank/DDBJ whole genome shotgun (WGS) entry which is preliminary data.</text>
</comment>